<evidence type="ECO:0000256" key="2">
    <source>
        <dbReference type="ARBA" id="ARBA00022900"/>
    </source>
</evidence>
<dbReference type="InterPro" id="IPR023796">
    <property type="entry name" value="Serpin_dom"/>
</dbReference>
<dbReference type="InterPro" id="IPR042178">
    <property type="entry name" value="Serpin_sf_1"/>
</dbReference>
<dbReference type="GO" id="GO:0005615">
    <property type="term" value="C:extracellular space"/>
    <property type="evidence" value="ECO:0007669"/>
    <property type="project" value="InterPro"/>
</dbReference>
<comment type="similarity">
    <text evidence="3">Belongs to the serpin family.</text>
</comment>
<dbReference type="PANTHER" id="PTHR11461">
    <property type="entry name" value="SERINE PROTEASE INHIBITOR, SERPIN"/>
    <property type="match status" value="1"/>
</dbReference>
<reference evidence="6" key="2">
    <citation type="submission" date="2022-10" db="EMBL/GenBank/DDBJ databases">
        <authorList>
            <consortium name="ENA_rothamsted_submissions"/>
            <consortium name="culmorum"/>
            <person name="King R."/>
        </authorList>
    </citation>
    <scope>NUCLEOTIDE SEQUENCE</scope>
</reference>
<dbReference type="InterPro" id="IPR042185">
    <property type="entry name" value="Serpin_sf_2"/>
</dbReference>
<feature type="chain" id="PRO_5040399647" description="Serpin domain-containing protein" evidence="4">
    <location>
        <begin position="19"/>
        <end position="404"/>
    </location>
</feature>
<dbReference type="GO" id="GO:0004867">
    <property type="term" value="F:serine-type endopeptidase inhibitor activity"/>
    <property type="evidence" value="ECO:0007669"/>
    <property type="project" value="UniProtKB-KW"/>
</dbReference>
<feature type="domain" description="Serpin" evidence="5">
    <location>
        <begin position="39"/>
        <end position="402"/>
    </location>
</feature>
<dbReference type="InterPro" id="IPR036186">
    <property type="entry name" value="Serpin_sf"/>
</dbReference>
<dbReference type="Proteomes" id="UP001153620">
    <property type="component" value="Chromosome 1"/>
</dbReference>
<evidence type="ECO:0000256" key="4">
    <source>
        <dbReference type="SAM" id="SignalP"/>
    </source>
</evidence>
<evidence type="ECO:0000313" key="6">
    <source>
        <dbReference type="EMBL" id="CAG9798316.1"/>
    </source>
</evidence>
<evidence type="ECO:0000259" key="5">
    <source>
        <dbReference type="SMART" id="SM00093"/>
    </source>
</evidence>
<evidence type="ECO:0000256" key="1">
    <source>
        <dbReference type="ARBA" id="ARBA00022690"/>
    </source>
</evidence>
<name>A0A9N9RK35_9DIPT</name>
<dbReference type="Gene3D" id="2.30.39.10">
    <property type="entry name" value="Alpha-1-antitrypsin, domain 1"/>
    <property type="match status" value="1"/>
</dbReference>
<feature type="signal peptide" evidence="4">
    <location>
        <begin position="1"/>
        <end position="18"/>
    </location>
</feature>
<dbReference type="SUPFAM" id="SSF56574">
    <property type="entry name" value="Serpins"/>
    <property type="match status" value="1"/>
</dbReference>
<sequence length="404" mass="44913">MKILVIFCLLSPFAVINSQTNDGSAEYVQPENKQDQFEWKLTKEALKSQHNNVLISPLSAKFLLTLLSEAAGMTIDSKTRKELDQVLPQSRNLQAAKVYFKTILDSIQSSNDAYHVNFANRIFVDKIVNINQRFGATLEHFYNTKIVNSDLSDAAGSAQIINNWVKESTNGKIGDLVSDSAIQNSIMVIMSALNFEGTWKFPFNTIVLRDFLTAPGVQISKEFMEVTESFYSCNSQSLNAKIIRLPYEGKKFSMFIILPNIVNGIDAVVEKLDSNILNNEACQMEKSETHVVIPKFKFDASFSLNDVTRAIGINEIFESSATFPLFARGGGSQGKLKVSNIIQRLGVIVDEKGVVANSAIGVEHVIKFGGEQKEFIADHPFVFYIEDDTTGSKLFAGRVSDPDY</sequence>
<dbReference type="AlphaFoldDB" id="A0A9N9RK35"/>
<evidence type="ECO:0000256" key="3">
    <source>
        <dbReference type="RuleBase" id="RU000411"/>
    </source>
</evidence>
<dbReference type="OrthoDB" id="671595at2759"/>
<dbReference type="InterPro" id="IPR023795">
    <property type="entry name" value="Serpin_CS"/>
</dbReference>
<accession>A0A9N9RK35</accession>
<proteinExistence type="inferred from homology"/>
<dbReference type="Pfam" id="PF00079">
    <property type="entry name" value="Serpin"/>
    <property type="match status" value="1"/>
</dbReference>
<dbReference type="InterPro" id="IPR000215">
    <property type="entry name" value="Serpin_fam"/>
</dbReference>
<keyword evidence="1" id="KW-0646">Protease inhibitor</keyword>
<gene>
    <name evidence="6" type="ORF">CHIRRI_LOCUS1300</name>
</gene>
<dbReference type="PANTHER" id="PTHR11461:SF357">
    <property type="entry name" value="SERINE PROTEASE INHIBITOR 27A"/>
    <property type="match status" value="1"/>
</dbReference>
<dbReference type="Gene3D" id="3.30.497.10">
    <property type="entry name" value="Antithrombin, subunit I, domain 2"/>
    <property type="match status" value="1"/>
</dbReference>
<dbReference type="SMART" id="SM00093">
    <property type="entry name" value="SERPIN"/>
    <property type="match status" value="1"/>
</dbReference>
<protein>
    <recommendedName>
        <fullName evidence="5">Serpin domain-containing protein</fullName>
    </recommendedName>
</protein>
<reference evidence="6" key="1">
    <citation type="submission" date="2022-01" db="EMBL/GenBank/DDBJ databases">
        <authorList>
            <person name="King R."/>
        </authorList>
    </citation>
    <scope>NUCLEOTIDE SEQUENCE</scope>
</reference>
<dbReference type="EMBL" id="OU895877">
    <property type="protein sequence ID" value="CAG9798316.1"/>
    <property type="molecule type" value="Genomic_DNA"/>
</dbReference>
<keyword evidence="7" id="KW-1185">Reference proteome</keyword>
<organism evidence="6 7">
    <name type="scientific">Chironomus riparius</name>
    <dbReference type="NCBI Taxonomy" id="315576"/>
    <lineage>
        <taxon>Eukaryota</taxon>
        <taxon>Metazoa</taxon>
        <taxon>Ecdysozoa</taxon>
        <taxon>Arthropoda</taxon>
        <taxon>Hexapoda</taxon>
        <taxon>Insecta</taxon>
        <taxon>Pterygota</taxon>
        <taxon>Neoptera</taxon>
        <taxon>Endopterygota</taxon>
        <taxon>Diptera</taxon>
        <taxon>Nematocera</taxon>
        <taxon>Chironomoidea</taxon>
        <taxon>Chironomidae</taxon>
        <taxon>Chironominae</taxon>
        <taxon>Chironomus</taxon>
    </lineage>
</organism>
<keyword evidence="4" id="KW-0732">Signal</keyword>
<keyword evidence="2" id="KW-0722">Serine protease inhibitor</keyword>
<evidence type="ECO:0000313" key="7">
    <source>
        <dbReference type="Proteomes" id="UP001153620"/>
    </source>
</evidence>
<dbReference type="PROSITE" id="PS00284">
    <property type="entry name" value="SERPIN"/>
    <property type="match status" value="1"/>
</dbReference>